<accession>A0A915ILI5</accession>
<evidence type="ECO:0000256" key="6">
    <source>
        <dbReference type="ARBA" id="ARBA00023157"/>
    </source>
</evidence>
<evidence type="ECO:0000256" key="4">
    <source>
        <dbReference type="ARBA" id="ARBA00022525"/>
    </source>
</evidence>
<dbReference type="SUPFAM" id="SSF68906">
    <property type="entry name" value="SAP domain"/>
    <property type="match status" value="1"/>
</dbReference>
<dbReference type="Gene3D" id="1.10.225.10">
    <property type="entry name" value="Saposin-like"/>
    <property type="match status" value="1"/>
</dbReference>
<dbReference type="Pfam" id="PF10208">
    <property type="entry name" value="ARMET_C"/>
    <property type="match status" value="1"/>
</dbReference>
<evidence type="ECO:0000259" key="9">
    <source>
        <dbReference type="Pfam" id="PF10208"/>
    </source>
</evidence>
<evidence type="ECO:0000256" key="3">
    <source>
        <dbReference type="ARBA" id="ARBA00014267"/>
    </source>
</evidence>
<name>A0A915ILI5_ROMCU</name>
<dbReference type="WBParaSite" id="nRc.2.0.1.t14298-RA">
    <property type="protein sequence ID" value="nRc.2.0.1.t14298-RA"/>
    <property type="gene ID" value="nRc.2.0.1.g14298"/>
</dbReference>
<feature type="domain" description="ARMET N-terminal" evidence="10">
    <location>
        <begin position="59"/>
        <end position="153"/>
    </location>
</feature>
<dbReference type="OMA" id="MREGECE"/>
<dbReference type="GO" id="GO:0071542">
    <property type="term" value="P:dopaminergic neuron differentiation"/>
    <property type="evidence" value="ECO:0007669"/>
    <property type="project" value="TreeGrafter"/>
</dbReference>
<dbReference type="AlphaFoldDB" id="A0A915ILI5"/>
<dbReference type="GO" id="GO:0005615">
    <property type="term" value="C:extracellular space"/>
    <property type="evidence" value="ECO:0007669"/>
    <property type="project" value="TreeGrafter"/>
</dbReference>
<evidence type="ECO:0000256" key="1">
    <source>
        <dbReference type="ARBA" id="ARBA00004613"/>
    </source>
</evidence>
<keyword evidence="6" id="KW-1015">Disulfide bond</keyword>
<keyword evidence="11" id="KW-1185">Reference proteome</keyword>
<feature type="domain" description="ARMET C-terminal" evidence="9">
    <location>
        <begin position="157"/>
        <end position="199"/>
    </location>
</feature>
<comment type="function">
    <text evidence="7">Required during the maturation of the embryonic nervous system for maintenance of neuronal and cuticular connectivity. Essential for maintenance of dopaminergic neurons and dopamine levels.</text>
</comment>
<evidence type="ECO:0000313" key="12">
    <source>
        <dbReference type="WBParaSite" id="nRc.2.0.1.t14298-RA"/>
    </source>
</evidence>
<keyword evidence="5" id="KW-0732">Signal</keyword>
<dbReference type="FunFam" id="1.10.225.10:FF:000003">
    <property type="entry name" value="Mesencephalic astrocyte-derived neurotrophic factor"/>
    <property type="match status" value="1"/>
</dbReference>
<dbReference type="GO" id="GO:0031175">
    <property type="term" value="P:neuron projection development"/>
    <property type="evidence" value="ECO:0007669"/>
    <property type="project" value="TreeGrafter"/>
</dbReference>
<comment type="similarity">
    <text evidence="2">Belongs to the ARMET family.</text>
</comment>
<dbReference type="Proteomes" id="UP000887565">
    <property type="component" value="Unplaced"/>
</dbReference>
<evidence type="ECO:0000256" key="2">
    <source>
        <dbReference type="ARBA" id="ARBA00005617"/>
    </source>
</evidence>
<dbReference type="PANTHER" id="PTHR12990:SF5">
    <property type="entry name" value="MESENCEPHALIC ASTROCYTE-DERIVED NEUROTROPHIC FACTOR HOMOLOG"/>
    <property type="match status" value="1"/>
</dbReference>
<dbReference type="Pfam" id="PF20145">
    <property type="entry name" value="ARMET_N"/>
    <property type="match status" value="1"/>
</dbReference>
<organism evidence="11 12">
    <name type="scientific">Romanomermis culicivorax</name>
    <name type="common">Nematode worm</name>
    <dbReference type="NCBI Taxonomy" id="13658"/>
    <lineage>
        <taxon>Eukaryota</taxon>
        <taxon>Metazoa</taxon>
        <taxon>Ecdysozoa</taxon>
        <taxon>Nematoda</taxon>
        <taxon>Enoplea</taxon>
        <taxon>Dorylaimia</taxon>
        <taxon>Mermithida</taxon>
        <taxon>Mermithoidea</taxon>
        <taxon>Mermithidae</taxon>
        <taxon>Romanomermis</taxon>
    </lineage>
</organism>
<evidence type="ECO:0000313" key="11">
    <source>
        <dbReference type="Proteomes" id="UP000887565"/>
    </source>
</evidence>
<dbReference type="Gene3D" id="1.10.720.30">
    <property type="entry name" value="SAP domain"/>
    <property type="match status" value="1"/>
</dbReference>
<evidence type="ECO:0000259" key="10">
    <source>
        <dbReference type="Pfam" id="PF20145"/>
    </source>
</evidence>
<keyword evidence="4" id="KW-0964">Secreted</keyword>
<comment type="subcellular location">
    <subcellularLocation>
        <location evidence="1">Secreted</location>
    </subcellularLocation>
</comment>
<evidence type="ECO:0000256" key="8">
    <source>
        <dbReference type="ARBA" id="ARBA00032923"/>
    </source>
</evidence>
<dbReference type="InterPro" id="IPR036361">
    <property type="entry name" value="SAP_dom_sf"/>
</dbReference>
<dbReference type="FunFam" id="1.10.720.30:FF:000003">
    <property type="entry name" value="Mesencephalic astrocyte-derived neurotrophic factor"/>
    <property type="match status" value="1"/>
</dbReference>
<dbReference type="InterPro" id="IPR045333">
    <property type="entry name" value="ARMET-like"/>
</dbReference>
<proteinExistence type="inferred from homology"/>
<reference evidence="12" key="1">
    <citation type="submission" date="2022-11" db="UniProtKB">
        <authorList>
            <consortium name="WormBaseParasite"/>
        </authorList>
    </citation>
    <scope>IDENTIFICATION</scope>
</reference>
<dbReference type="GO" id="GO:0005783">
    <property type="term" value="C:endoplasmic reticulum"/>
    <property type="evidence" value="ECO:0007669"/>
    <property type="project" value="TreeGrafter"/>
</dbReference>
<dbReference type="PANTHER" id="PTHR12990">
    <property type="entry name" value="ARMET-LIKE PROTEIN"/>
    <property type="match status" value="1"/>
</dbReference>
<evidence type="ECO:0000256" key="5">
    <source>
        <dbReference type="ARBA" id="ARBA00022729"/>
    </source>
</evidence>
<evidence type="ECO:0000256" key="7">
    <source>
        <dbReference type="ARBA" id="ARBA00024999"/>
    </source>
</evidence>
<dbReference type="InterPro" id="IPR045332">
    <property type="entry name" value="ARMET_N"/>
</dbReference>
<sequence length="204" mass="23824">MTDINHEKAIGPLLNHRPMIKKPNIDLRIGRYRWSITTYTKDQSKKRERIPAEFVVYSTVCKTFLKKLTDELSEADLKSQDKIEARLLSSCKQTKVKKEQRFCWYIGAAHDSATRIINDVTKPLSIHFPVERVCEKLGQKDAQICELEYDKEIDWKTVDLNKLKVKDLKKILDEWGEQCKGCTEKSDYVSKIKELKPQHVKAEL</sequence>
<dbReference type="InterPro" id="IPR019345">
    <property type="entry name" value="ARMET_C"/>
</dbReference>
<protein>
    <recommendedName>
        <fullName evidence="3">Mesencephalic astrocyte-derived neurotrophic factor homolog</fullName>
    </recommendedName>
    <alternativeName>
        <fullName evidence="8">MANF/CDNF-like protein</fullName>
    </alternativeName>
</protein>